<dbReference type="STRING" id="283909.R7U5Y2"/>
<dbReference type="SFLD" id="SFLDS00057">
    <property type="entry name" value="Glutaminase/Asparaginase"/>
    <property type="match status" value="1"/>
</dbReference>
<dbReference type="SUPFAM" id="SSF53774">
    <property type="entry name" value="Glutaminase/Asparaginase"/>
    <property type="match status" value="1"/>
</dbReference>
<dbReference type="PANTHER" id="PTHR11707">
    <property type="entry name" value="L-ASPARAGINASE"/>
    <property type="match status" value="1"/>
</dbReference>
<dbReference type="PIRSF" id="PIRSF500176">
    <property type="entry name" value="L_ASNase"/>
    <property type="match status" value="1"/>
</dbReference>
<evidence type="ECO:0000256" key="1">
    <source>
        <dbReference type="PROSITE-ProRule" id="PRU10100"/>
    </source>
</evidence>
<dbReference type="InterPro" id="IPR027474">
    <property type="entry name" value="L-asparaginase_N"/>
</dbReference>
<dbReference type="InterPro" id="IPR027475">
    <property type="entry name" value="Asparaginase/glutaminase_AS2"/>
</dbReference>
<feature type="domain" description="L-asparaginase N-terminal" evidence="3">
    <location>
        <begin position="54"/>
        <end position="223"/>
    </location>
</feature>
<evidence type="ECO:0000259" key="3">
    <source>
        <dbReference type="Pfam" id="PF00710"/>
    </source>
</evidence>
<feature type="compositionally biased region" description="Polar residues" evidence="2">
    <location>
        <begin position="15"/>
        <end position="27"/>
    </location>
</feature>
<evidence type="ECO:0000313" key="6">
    <source>
        <dbReference type="Proteomes" id="UP000014760"/>
    </source>
</evidence>
<proteinExistence type="predicted"/>
<dbReference type="GO" id="GO:0004067">
    <property type="term" value="F:asparaginase activity"/>
    <property type="evidence" value="ECO:0007669"/>
    <property type="project" value="UniProtKB-UniRule"/>
</dbReference>
<dbReference type="SMART" id="SM00870">
    <property type="entry name" value="Asparaginase"/>
    <property type="match status" value="1"/>
</dbReference>
<dbReference type="EMBL" id="KB307802">
    <property type="protein sequence ID" value="ELT98565.1"/>
    <property type="molecule type" value="Genomic_DNA"/>
</dbReference>
<dbReference type="OMA" id="AEVKLMY"/>
<protein>
    <recommendedName>
        <fullName evidence="3">L-asparaginase N-terminal domain-containing protein</fullName>
    </recommendedName>
</protein>
<feature type="active site" evidence="1">
    <location>
        <position position="163"/>
    </location>
</feature>
<evidence type="ECO:0000256" key="2">
    <source>
        <dbReference type="SAM" id="MobiDB-lite"/>
    </source>
</evidence>
<evidence type="ECO:0000313" key="4">
    <source>
        <dbReference type="EMBL" id="ELT98565.1"/>
    </source>
</evidence>
<dbReference type="Pfam" id="PF00710">
    <property type="entry name" value="Asparaginase"/>
    <property type="match status" value="1"/>
</dbReference>
<dbReference type="InterPro" id="IPR037152">
    <property type="entry name" value="L-asparaginase_N_sf"/>
</dbReference>
<dbReference type="Proteomes" id="UP000014760">
    <property type="component" value="Unassembled WGS sequence"/>
</dbReference>
<feature type="region of interest" description="Disordered" evidence="2">
    <location>
        <begin position="10"/>
        <end position="49"/>
    </location>
</feature>
<dbReference type="OrthoDB" id="542841at2759"/>
<dbReference type="HOGENOM" id="CLU_019134_2_2_1"/>
<dbReference type="PIRSF" id="PIRSF001220">
    <property type="entry name" value="L-ASNase_gatD"/>
    <property type="match status" value="1"/>
</dbReference>
<dbReference type="PANTHER" id="PTHR11707:SF28">
    <property type="entry name" value="60 KDA LYSOPHOSPHOLIPASE"/>
    <property type="match status" value="1"/>
</dbReference>
<dbReference type="AlphaFoldDB" id="R7U5Y2"/>
<feature type="compositionally biased region" description="Low complexity" evidence="2">
    <location>
        <begin position="33"/>
        <end position="48"/>
    </location>
</feature>
<dbReference type="EnsemblMetazoa" id="CapteT208987">
    <property type="protein sequence ID" value="CapteP208987"/>
    <property type="gene ID" value="CapteG208987"/>
</dbReference>
<reference evidence="6" key="1">
    <citation type="submission" date="2012-12" db="EMBL/GenBank/DDBJ databases">
        <authorList>
            <person name="Hellsten U."/>
            <person name="Grimwood J."/>
            <person name="Chapman J.A."/>
            <person name="Shapiro H."/>
            <person name="Aerts A."/>
            <person name="Otillar R.P."/>
            <person name="Terry A.Y."/>
            <person name="Boore J.L."/>
            <person name="Simakov O."/>
            <person name="Marletaz F."/>
            <person name="Cho S.-J."/>
            <person name="Edsinger-Gonzales E."/>
            <person name="Havlak P."/>
            <person name="Kuo D.-H."/>
            <person name="Larsson T."/>
            <person name="Lv J."/>
            <person name="Arendt D."/>
            <person name="Savage R."/>
            <person name="Osoegawa K."/>
            <person name="de Jong P."/>
            <person name="Lindberg D.R."/>
            <person name="Seaver E.C."/>
            <person name="Weisblat D.A."/>
            <person name="Putnam N.H."/>
            <person name="Grigoriev I.V."/>
            <person name="Rokhsar D.S."/>
        </authorList>
    </citation>
    <scope>NUCLEOTIDE SEQUENCE</scope>
    <source>
        <strain evidence="6">I ESC-2004</strain>
    </source>
</reference>
<name>R7U5Y2_CAPTE</name>
<keyword evidence="6" id="KW-1185">Reference proteome</keyword>
<dbReference type="EMBL" id="AMQN01010429">
    <property type="status" value="NOT_ANNOTATED_CDS"/>
    <property type="molecule type" value="Genomic_DNA"/>
</dbReference>
<dbReference type="PROSITE" id="PS51732">
    <property type="entry name" value="ASN_GLN_ASE_3"/>
    <property type="match status" value="1"/>
</dbReference>
<dbReference type="PRINTS" id="PR00139">
    <property type="entry name" value="ASNGLNASE"/>
</dbReference>
<sequence>MGGCLSFVRSRTKQGENATFDSNQDGSRSALMSPGTISPSSPSSSEGGSEIEGKVLVLYSGGTIGMKTDKNGDLSPEPNVLDEALRKLTTFHDPSYAARAWNEKSEPLVLPCQKGGKRVVYKIVEYDPLLDSSNMKYDDYAKIDQNIRDNYSRFDAFVVLHGTDTMAFTASALSFMLGKHLGKPVIVTGSQIPIYEVRSDGRDNFLGALTLAGNYSIPEVRAVLRPPMKGVVLQTYGTGNGPTAHKDFMAALKDASENTMIVNCTHCPRGAVTALYSVGKELQDIEVIQGSDMTVEAALMKLSYVLGRNDFTAEQKREMMGKDLCGEMTPYPNLYNAGCLDEGEIYNRHNLVKPLRKEGV</sequence>
<dbReference type="Gene3D" id="3.40.50.1170">
    <property type="entry name" value="L-asparaginase, N-terminal domain"/>
    <property type="match status" value="1"/>
</dbReference>
<dbReference type="PROSITE" id="PS00917">
    <property type="entry name" value="ASN_GLN_ASE_2"/>
    <property type="match status" value="1"/>
</dbReference>
<dbReference type="InterPro" id="IPR036152">
    <property type="entry name" value="Asp/glu_Ase-like_sf"/>
</dbReference>
<evidence type="ECO:0000313" key="5">
    <source>
        <dbReference type="EnsemblMetazoa" id="CapteP208987"/>
    </source>
</evidence>
<reference evidence="4 6" key="2">
    <citation type="journal article" date="2013" name="Nature">
        <title>Insights into bilaterian evolution from three spiralian genomes.</title>
        <authorList>
            <person name="Simakov O."/>
            <person name="Marletaz F."/>
            <person name="Cho S.J."/>
            <person name="Edsinger-Gonzales E."/>
            <person name="Havlak P."/>
            <person name="Hellsten U."/>
            <person name="Kuo D.H."/>
            <person name="Larsson T."/>
            <person name="Lv J."/>
            <person name="Arendt D."/>
            <person name="Savage R."/>
            <person name="Osoegawa K."/>
            <person name="de Jong P."/>
            <person name="Grimwood J."/>
            <person name="Chapman J.A."/>
            <person name="Shapiro H."/>
            <person name="Aerts A."/>
            <person name="Otillar R.P."/>
            <person name="Terry A.Y."/>
            <person name="Boore J.L."/>
            <person name="Grigoriev I.V."/>
            <person name="Lindberg D.R."/>
            <person name="Seaver E.C."/>
            <person name="Weisblat D.A."/>
            <person name="Putnam N.H."/>
            <person name="Rokhsar D.S."/>
        </authorList>
    </citation>
    <scope>NUCLEOTIDE SEQUENCE</scope>
    <source>
        <strain evidence="4 6">I ESC-2004</strain>
    </source>
</reference>
<organism evidence="4">
    <name type="scientific">Capitella teleta</name>
    <name type="common">Polychaete worm</name>
    <dbReference type="NCBI Taxonomy" id="283909"/>
    <lineage>
        <taxon>Eukaryota</taxon>
        <taxon>Metazoa</taxon>
        <taxon>Spiralia</taxon>
        <taxon>Lophotrochozoa</taxon>
        <taxon>Annelida</taxon>
        <taxon>Polychaeta</taxon>
        <taxon>Sedentaria</taxon>
        <taxon>Scolecida</taxon>
        <taxon>Capitellidae</taxon>
        <taxon>Capitella</taxon>
    </lineage>
</organism>
<accession>R7U5Y2</accession>
<gene>
    <name evidence="4" type="ORF">CAPTEDRAFT_208987</name>
</gene>
<dbReference type="InterPro" id="IPR006034">
    <property type="entry name" value="Asparaginase/glutaminase-like"/>
</dbReference>
<reference evidence="5" key="3">
    <citation type="submission" date="2015-06" db="UniProtKB">
        <authorList>
            <consortium name="EnsemblMetazoa"/>
        </authorList>
    </citation>
    <scope>IDENTIFICATION</scope>
</reference>